<protein>
    <submittedName>
        <fullName evidence="1">Uncharacterized protein</fullName>
    </submittedName>
</protein>
<dbReference type="EMBL" id="JANBUO010000434">
    <property type="protein sequence ID" value="KAJ2804151.1"/>
    <property type="molecule type" value="Genomic_DNA"/>
</dbReference>
<dbReference type="OrthoDB" id="10490199at2759"/>
<evidence type="ECO:0000313" key="2">
    <source>
        <dbReference type="Proteomes" id="UP001140094"/>
    </source>
</evidence>
<gene>
    <name evidence="1" type="ORF">H4R20_002616</name>
</gene>
<dbReference type="AlphaFoldDB" id="A0A9W8LTF4"/>
<organism evidence="1 2">
    <name type="scientific">Coemansia guatemalensis</name>
    <dbReference type="NCBI Taxonomy" id="2761395"/>
    <lineage>
        <taxon>Eukaryota</taxon>
        <taxon>Fungi</taxon>
        <taxon>Fungi incertae sedis</taxon>
        <taxon>Zoopagomycota</taxon>
        <taxon>Kickxellomycotina</taxon>
        <taxon>Kickxellomycetes</taxon>
        <taxon>Kickxellales</taxon>
        <taxon>Kickxellaceae</taxon>
        <taxon>Coemansia</taxon>
    </lineage>
</organism>
<reference evidence="1" key="1">
    <citation type="submission" date="2022-07" db="EMBL/GenBank/DDBJ databases">
        <title>Phylogenomic reconstructions and comparative analyses of Kickxellomycotina fungi.</title>
        <authorList>
            <person name="Reynolds N.K."/>
            <person name="Stajich J.E."/>
            <person name="Barry K."/>
            <person name="Grigoriev I.V."/>
            <person name="Crous P."/>
            <person name="Smith M.E."/>
        </authorList>
    </citation>
    <scope>NUCLEOTIDE SEQUENCE</scope>
    <source>
        <strain evidence="1">NRRL 1565</strain>
    </source>
</reference>
<dbReference type="Proteomes" id="UP001140094">
    <property type="component" value="Unassembled WGS sequence"/>
</dbReference>
<keyword evidence="2" id="KW-1185">Reference proteome</keyword>
<proteinExistence type="predicted"/>
<accession>A0A9W8LTF4</accession>
<comment type="caution">
    <text evidence="1">The sequence shown here is derived from an EMBL/GenBank/DDBJ whole genome shotgun (WGS) entry which is preliminary data.</text>
</comment>
<name>A0A9W8LTF4_9FUNG</name>
<evidence type="ECO:0000313" key="1">
    <source>
        <dbReference type="EMBL" id="KAJ2804151.1"/>
    </source>
</evidence>
<sequence>MGDPAQLENLEGAVDVPVALDPALMAAGIVLAACFSDTHEAPLGLAHLATDTLDRDAITWVATAEHLAKLLGMQAEQALMYVDPVLFSTWSTWHNQWLLEHVNGWAGFTAYICLYQNLQNMCCRLALQLLQLSDEGHMVLSFNDKFCCLYQVLGEELGDIAIAMYVS</sequence>